<dbReference type="EMBL" id="JBFOLJ010000010">
    <property type="protein sequence ID" value="KAL2500794.1"/>
    <property type="molecule type" value="Genomic_DNA"/>
</dbReference>
<feature type="compositionally biased region" description="Polar residues" evidence="2">
    <location>
        <begin position="2698"/>
        <end position="2716"/>
    </location>
</feature>
<sequence>MAGGGKMRSDWNMYLLEEVVAPAYGHLLEKIALDVGPSDLFFSFWPTAGAVEPWISLVRKLYQFVSDSGLRVLYTKNRGGQWISTKQAIFPDYTFDKAWELSEALSDAGLPVATVPKEVVDKFMEIRPSLHFLTPQLLRTLLIRRRRDFRDRNAMILTLEYCLLDLRSPVISNSFYGLPLIPLSDGLFAKLERKGSSEQIYVTQGDGYDLLKDLVPHQLVDSGISASLHSKLCDLAETEDFNLSFLTCPLLEKLLVRLLPAEWHCAKQVTWDPGNQETGGWSENLSSLLHRAGCLMLRRDILIEHAQLKHYVQPSTAIGVLNALLAVAGKPDNIEELFGDTSDGGLHELRSFILQSKWFSEDLMESSHINIIKHIPMFESFKSRRLVSLSRSPKWLKPDSVPDYLLDDDFMRVDSDKERMILKKFLGIEEPSRVDFYKDYVLPRMPEFISEEGFLSAILSDIRFLIEEDNTCKAVFSATPFVQASDGSWKEPYRFYDPRFPELKMLLHKGAFFPSENFSDPETLETLVNFGLRQTLGLTGLLDCARSISMLHDSRDIETVIFARRLLGCLNEFALKHSHVEERVDCVDATESQRNVLTGGEELSIEGLENLYEDGLDVRLIVSNLVDDMNREEFWSELRTISWCPVYTNPPVQGLPWLASAHQVAAPNEVRPETQMWIVSSKLHILDGICSEYLERKLGWMNSPGVEILSGQLVALSKCYTELKLHFNAELPKQIPLIYSHLQEYIDTDDLQYLKSSLNGVRWVWIGDDFVAPDALAFDSPVKFQSLLKPFADKYLDGLVLEGPHMLLIPDSSGVLIAAGELVYNDAPWMENNTSVGKRFVHPSISYELANRLGIQSLRCLSLVSKEMTKDVPCMDYSKICELLELYGNTEFLLFDLLELADCCKGKKLHLIFDKREHPRQSLLQHNLGEFQGPALVAILEGVSLSGDEVASLQFLPPWSLRGDTLNYGLGLLSCFSISDLTSVISDGCLYMLDPRGLALATPLGRAPSGKVFPLKGTDLTERFRDQFIPMLIGESMQLSSAESTIIRMPLSSKFMEDEIETGLKKMGMIYNKFMEHASRTILFLKSVLQVSLSTWEHGSPQSSLEFSIDIDPSHAVVRNPFSEKKWKKFQLSSLFSSSSAAIKLQVLDLNLYQGGARFVDRWLIVLSMGSGQTRNMALDSRYLAYKLTPVAGVAAQISQNGRPSTTHLSSSIMSPLPLSSCINIPVTVLGYFLVRHNLGRFLFKFQDSEAALEVQSDAASRLIEAWNRELMSCVRDSYVKLILEMQKLRKEPLTSVFEPNLGRSISDMLTAYGSEIYSFWPRSTGNSALKQPEYGNDSISMKSLKADWECLIEQVIRPFYARLIDLPVWQLYSGNLVKATDGMFLSQPGSGVGESLLPATVCAFVKEHYPVFSVPWELVTEIQAVGVTVREIKPKMVRDLLRVSSMSIVLQSVDTYVDVLEYCLSDLQPLEPSGSSGLHTSRDLSSSDFSTASKQEESYPFAVSIPNRGRHGMSAPMPTNSGGDAIEMVASLGKAIFDFGRGVVEDIGRPGGSTSQRYRVTGSTSDGLGTSEDRKLLSIASEIKGLPCPTATSCLIKLGFNDVWVGNKEQQTLMISLAGKFIHTKVMERSVLVNIFSNSSLQSFLKLQSFSFRLLSSNMRLLFHENWVNHVIDSNNAPWFSWEKIASPSSEWPSPEWIGLFWKIFSDSWEDISMFSEWPLIPAFLGRPILCRVRERHLVFVPPPFSYLSSSIAPSEVGAFESNQSEFSSESDVVQSYLLSFRFIEKKYPWLLSLLNQCNIPIYDTTFMDCAAPSKCLPTTGLSLGRIIASKLVAAKQAGYFPELNSFLPSDRDELFNLFAFDFSSCGSEYGGQELEVLRDLPIYRTALGTYTRLQSQDLCMISSNTFLKPFDDRCLSYSADSTESSLLRALGIPECADQQILVKFGLPGFEGKPQPEQEDILIYLYTNWQELQQDSSIIEALKETSFVKTAEEQSVDTCKPKDLYDPGDALLTSVFSGVRKKFPGERFISDEWLRILRKVGLRTSAEADIVLECAKRVEYLGGECIKPMGVLDELETDIMNMPNEVSFEVWLLAENLVKAIFSNFAVLYSNNFCNLLGKIACIPAEIGFPSLGGKRSGKRMLCSYSEAIVSKDWPLAWSCAPILSRQSVVPPDYAWGPLHLRSPPAFSTVLKHLQVIGRNGGEDTLAHWPTASGLMTIDIASLEVLKYLDKVWGSLSSADIAGLQQVAFLPAANCTRLVTASSLFTRLTINLSPFAFELPSVYLPFVKILKDLGLQDSLSVASAKNLLSDLQKACGYQRLNPNEFRAVNEILFFICDEENSSDISSWESEAIVPDDGCRLVHAKSCVYIDSHSSHYVKYIDTSRLRFVHQDLPERISLALGIRKLSDVVIEELDHGEDLLTLECIGSISLASIRHRLLSESFQAAVWRVLASVASDIPGFRIPDLENVRKSLTFAAETLKFVKFLHTCFLLLPKSLNITQVAKKSTLPEWEDISHSQHRALYYINKLKTCVLIAEPPSYMSVLDVIAIVLSRILDSPVPLPIGSMFLCPDETESAVFDVLKLCSHKRDAKFGCGIESLLGKDILPQDATRVQFHPLRPFYRGEIVAWRSQNGEKLKYGRVPENVRSSAGQALYRFMVETSSGVTEPLLSSNIFSFRSVLFSDVSATMPEDDHIVTNSINAESSGGRSRPSQQPVQDLQRGRVSAAELVQAVHEMLSSAGINMDVERQSLLQTTLTLQDQLESSQAALLLEQEKSEIATKEADTAKAAWSCRVCLNNEVDVTIVPCGHVLCRRCSSAVSRCPFCRIQVSKIMRIFRP</sequence>
<dbReference type="PANTHER" id="PTHR15600">
    <property type="entry name" value="SACSIN"/>
    <property type="match status" value="1"/>
</dbReference>
<feature type="compositionally biased region" description="Polar residues" evidence="2">
    <location>
        <begin position="1474"/>
        <end position="1494"/>
    </location>
</feature>
<evidence type="ECO:0000313" key="4">
    <source>
        <dbReference type="EMBL" id="KAL2500794.1"/>
    </source>
</evidence>
<dbReference type="InterPro" id="IPR013083">
    <property type="entry name" value="Znf_RING/FYVE/PHD"/>
</dbReference>
<feature type="domain" description="RING-type" evidence="3">
    <location>
        <begin position="2791"/>
        <end position="2825"/>
    </location>
</feature>
<dbReference type="PROSITE" id="PS50089">
    <property type="entry name" value="ZF_RING_2"/>
    <property type="match status" value="1"/>
</dbReference>
<dbReference type="SMART" id="SM00184">
    <property type="entry name" value="RING"/>
    <property type="match status" value="1"/>
</dbReference>
<keyword evidence="1" id="KW-0863">Zinc-finger</keyword>
<gene>
    <name evidence="4" type="ORF">Fot_34642</name>
</gene>
<evidence type="ECO:0000259" key="3">
    <source>
        <dbReference type="PROSITE" id="PS50089"/>
    </source>
</evidence>
<keyword evidence="1" id="KW-0862">Zinc</keyword>
<organism evidence="4 5">
    <name type="scientific">Forsythia ovata</name>
    <dbReference type="NCBI Taxonomy" id="205694"/>
    <lineage>
        <taxon>Eukaryota</taxon>
        <taxon>Viridiplantae</taxon>
        <taxon>Streptophyta</taxon>
        <taxon>Embryophyta</taxon>
        <taxon>Tracheophyta</taxon>
        <taxon>Spermatophyta</taxon>
        <taxon>Magnoliopsida</taxon>
        <taxon>eudicotyledons</taxon>
        <taxon>Gunneridae</taxon>
        <taxon>Pentapetalae</taxon>
        <taxon>asterids</taxon>
        <taxon>lamiids</taxon>
        <taxon>Lamiales</taxon>
        <taxon>Oleaceae</taxon>
        <taxon>Forsythieae</taxon>
        <taxon>Forsythia</taxon>
    </lineage>
</organism>
<dbReference type="GO" id="GO:0008270">
    <property type="term" value="F:zinc ion binding"/>
    <property type="evidence" value="ECO:0007669"/>
    <property type="project" value="UniProtKB-KW"/>
</dbReference>
<reference evidence="5" key="1">
    <citation type="submission" date="2024-07" db="EMBL/GenBank/DDBJ databases">
        <title>Two chromosome-level genome assemblies of Korean endemic species Abeliophyllum distichum and Forsythia ovata (Oleaceae).</title>
        <authorList>
            <person name="Jang H."/>
        </authorList>
    </citation>
    <scope>NUCLEOTIDE SEQUENCE [LARGE SCALE GENOMIC DNA]</scope>
</reference>
<keyword evidence="1" id="KW-0479">Metal-binding</keyword>
<comment type="caution">
    <text evidence="4">The sequence shown here is derived from an EMBL/GenBank/DDBJ whole genome shotgun (WGS) entry which is preliminary data.</text>
</comment>
<dbReference type="SUPFAM" id="SSF57850">
    <property type="entry name" value="RING/U-box"/>
    <property type="match status" value="1"/>
</dbReference>
<protein>
    <submittedName>
        <fullName evidence="4">Zinc finger protein</fullName>
    </submittedName>
</protein>
<dbReference type="InterPro" id="IPR001841">
    <property type="entry name" value="Znf_RING"/>
</dbReference>
<feature type="region of interest" description="Disordered" evidence="2">
    <location>
        <begin position="2698"/>
        <end position="2719"/>
    </location>
</feature>
<name>A0ABD1SJ95_9LAMI</name>
<evidence type="ECO:0000256" key="1">
    <source>
        <dbReference type="PROSITE-ProRule" id="PRU00175"/>
    </source>
</evidence>
<evidence type="ECO:0000313" key="5">
    <source>
        <dbReference type="Proteomes" id="UP001604277"/>
    </source>
</evidence>
<dbReference type="Gene3D" id="3.30.40.10">
    <property type="entry name" value="Zinc/RING finger domain, C3HC4 (zinc finger)"/>
    <property type="match status" value="1"/>
</dbReference>
<dbReference type="Pfam" id="PF25794">
    <property type="entry name" value="SACS"/>
    <property type="match status" value="1"/>
</dbReference>
<dbReference type="InterPro" id="IPR058210">
    <property type="entry name" value="SACS/Nov_dom"/>
</dbReference>
<feature type="region of interest" description="Disordered" evidence="2">
    <location>
        <begin position="1472"/>
        <end position="1498"/>
    </location>
</feature>
<dbReference type="InterPro" id="IPR052972">
    <property type="entry name" value="Sacsin_chaperone_reg"/>
</dbReference>
<evidence type="ECO:0000256" key="2">
    <source>
        <dbReference type="SAM" id="MobiDB-lite"/>
    </source>
</evidence>
<dbReference type="PANTHER" id="PTHR15600:SF42">
    <property type="entry name" value="SACSIN"/>
    <property type="match status" value="1"/>
</dbReference>
<accession>A0ABD1SJ95</accession>
<keyword evidence="5" id="KW-1185">Reference proteome</keyword>
<proteinExistence type="predicted"/>
<dbReference type="Pfam" id="PF13920">
    <property type="entry name" value="zf-C3HC4_3"/>
    <property type="match status" value="1"/>
</dbReference>
<dbReference type="Proteomes" id="UP001604277">
    <property type="component" value="Unassembled WGS sequence"/>
</dbReference>